<keyword evidence="4 6" id="KW-1133">Transmembrane helix</keyword>
<dbReference type="Proteomes" id="UP000189857">
    <property type="component" value="Unassembled WGS sequence"/>
</dbReference>
<comment type="subcellular location">
    <subcellularLocation>
        <location evidence="1">Cell membrane</location>
        <topology evidence="1">Multi-pass membrane protein</topology>
    </subcellularLocation>
</comment>
<feature type="transmembrane region" description="Helical" evidence="6">
    <location>
        <begin position="91"/>
        <end position="110"/>
    </location>
</feature>
<reference evidence="7 8" key="1">
    <citation type="submission" date="2017-02" db="EMBL/GenBank/DDBJ databases">
        <authorList>
            <person name="Peterson S.W."/>
        </authorList>
    </citation>
    <scope>NUCLEOTIDE SEQUENCE [LARGE SCALE GENOMIC DNA]</scope>
    <source>
        <strain evidence="7 8">ATCC 17233</strain>
    </source>
</reference>
<evidence type="ECO:0000256" key="2">
    <source>
        <dbReference type="ARBA" id="ARBA00022475"/>
    </source>
</evidence>
<gene>
    <name evidence="7" type="ORF">SAMN02745110_01484</name>
</gene>
<dbReference type="GO" id="GO:0005886">
    <property type="term" value="C:plasma membrane"/>
    <property type="evidence" value="ECO:0007669"/>
    <property type="project" value="UniProtKB-SubCell"/>
</dbReference>
<dbReference type="InterPro" id="IPR050833">
    <property type="entry name" value="Poly_Biosynth_Transport"/>
</dbReference>
<dbReference type="AlphaFoldDB" id="A0A1T4N581"/>
<evidence type="ECO:0000313" key="8">
    <source>
        <dbReference type="Proteomes" id="UP000189857"/>
    </source>
</evidence>
<dbReference type="OrthoDB" id="3246647at2"/>
<feature type="transmembrane region" description="Helical" evidence="6">
    <location>
        <begin position="181"/>
        <end position="204"/>
    </location>
</feature>
<evidence type="ECO:0000256" key="4">
    <source>
        <dbReference type="ARBA" id="ARBA00022989"/>
    </source>
</evidence>
<organism evidence="7 8">
    <name type="scientific">Eubacterium ruminantium</name>
    <dbReference type="NCBI Taxonomy" id="42322"/>
    <lineage>
        <taxon>Bacteria</taxon>
        <taxon>Bacillati</taxon>
        <taxon>Bacillota</taxon>
        <taxon>Clostridia</taxon>
        <taxon>Eubacteriales</taxon>
        <taxon>Eubacteriaceae</taxon>
        <taxon>Eubacterium</taxon>
    </lineage>
</organism>
<dbReference type="PANTHER" id="PTHR30250:SF11">
    <property type="entry name" value="O-ANTIGEN TRANSPORTER-RELATED"/>
    <property type="match status" value="1"/>
</dbReference>
<proteinExistence type="predicted"/>
<evidence type="ECO:0000256" key="5">
    <source>
        <dbReference type="ARBA" id="ARBA00023136"/>
    </source>
</evidence>
<evidence type="ECO:0000313" key="7">
    <source>
        <dbReference type="EMBL" id="SJZ74469.1"/>
    </source>
</evidence>
<feature type="transmembrane region" description="Helical" evidence="6">
    <location>
        <begin position="399"/>
        <end position="421"/>
    </location>
</feature>
<evidence type="ECO:0000256" key="1">
    <source>
        <dbReference type="ARBA" id="ARBA00004651"/>
    </source>
</evidence>
<dbReference type="EMBL" id="FUXA01000008">
    <property type="protein sequence ID" value="SJZ74469.1"/>
    <property type="molecule type" value="Genomic_DNA"/>
</dbReference>
<feature type="transmembrane region" description="Helical" evidence="6">
    <location>
        <begin position="305"/>
        <end position="331"/>
    </location>
</feature>
<name>A0A1T4N581_9FIRM</name>
<keyword evidence="3 6" id="KW-0812">Transmembrane</keyword>
<protein>
    <submittedName>
        <fullName evidence="7">Membrane protein involved in the export of O-antigen and teichoic acid</fullName>
    </submittedName>
</protein>
<feature type="transmembrane region" description="Helical" evidence="6">
    <location>
        <begin position="264"/>
        <end position="284"/>
    </location>
</feature>
<accession>A0A1T4N581</accession>
<feature type="transmembrane region" description="Helical" evidence="6">
    <location>
        <begin position="20"/>
        <end position="43"/>
    </location>
</feature>
<feature type="transmembrane region" description="Helical" evidence="6">
    <location>
        <begin position="343"/>
        <end position="364"/>
    </location>
</feature>
<keyword evidence="5 6" id="KW-0472">Membrane</keyword>
<dbReference type="PANTHER" id="PTHR30250">
    <property type="entry name" value="PST FAMILY PREDICTED COLANIC ACID TRANSPORTER"/>
    <property type="match status" value="1"/>
</dbReference>
<sequence length="433" mass="49089">MKLLRKFITESKDVSRSAGLWNLVACANLAIQPVLLMMIISRLMGAKGAAMSFFTLGNTYSNLFLTIGKFGTRGYQVSDVKREFSFSEYRVFRLMCTIAMMLSAGGYIIYMTFDRSFTMYKMIILLLICLYRVPDSWEDVYFGEYQKEGRLDIASKAMVTRMVISLIVLLIMIFITNDLLISYAVAAGFNFFLLFWCIAITKNIIPEYREKTKTDVKMLNIRKIFFATLPLALVGFITQFISTVPKDAIDKYMDPASVNTFNYIQMPIFIVSLLIQVILNPIYYKYSCLWNDKELKKFHSNFMKITLFNIGITLFGMVCAYFLGIPVISLLYNTSLPGQRFNLMIIVVCSGLLGLVSVISSFLTIMRRQKMILMGHIIAAISAYLFVDNAVSKNGIRGATFLYLGVLSVLSIVLLIGYIVAMIATKNKILAED</sequence>
<evidence type="ECO:0000256" key="6">
    <source>
        <dbReference type="SAM" id="Phobius"/>
    </source>
</evidence>
<feature type="transmembrane region" description="Helical" evidence="6">
    <location>
        <begin position="153"/>
        <end position="175"/>
    </location>
</feature>
<keyword evidence="8" id="KW-1185">Reference proteome</keyword>
<feature type="transmembrane region" description="Helical" evidence="6">
    <location>
        <begin position="371"/>
        <end position="387"/>
    </location>
</feature>
<feature type="transmembrane region" description="Helical" evidence="6">
    <location>
        <begin position="224"/>
        <end position="244"/>
    </location>
</feature>
<evidence type="ECO:0000256" key="3">
    <source>
        <dbReference type="ARBA" id="ARBA00022692"/>
    </source>
</evidence>
<keyword evidence="2" id="KW-1003">Cell membrane</keyword>
<dbReference type="RefSeq" id="WP_078787321.1">
    <property type="nucleotide sequence ID" value="NZ_FMTO01000007.1"/>
</dbReference>